<evidence type="ECO:0000259" key="9">
    <source>
        <dbReference type="Pfam" id="PF00482"/>
    </source>
</evidence>
<keyword evidence="6 8" id="KW-1133">Transmembrane helix</keyword>
<evidence type="ECO:0000313" key="11">
    <source>
        <dbReference type="Proteomes" id="UP000230603"/>
    </source>
</evidence>
<evidence type="ECO:0000256" key="6">
    <source>
        <dbReference type="ARBA" id="ARBA00022989"/>
    </source>
</evidence>
<feature type="transmembrane region" description="Helical" evidence="8">
    <location>
        <begin position="223"/>
        <end position="241"/>
    </location>
</feature>
<dbReference type="PANTHER" id="PTHR30012">
    <property type="entry name" value="GENERAL SECRETION PATHWAY PROTEIN"/>
    <property type="match status" value="1"/>
</dbReference>
<evidence type="ECO:0000256" key="3">
    <source>
        <dbReference type="ARBA" id="ARBA00022475"/>
    </source>
</evidence>
<dbReference type="AlphaFoldDB" id="A0A2M8L9N4"/>
<dbReference type="Gene3D" id="1.20.81.30">
    <property type="entry name" value="Type II secretion system (T2SS), domain F"/>
    <property type="match status" value="1"/>
</dbReference>
<dbReference type="InterPro" id="IPR003004">
    <property type="entry name" value="GspF/PilC"/>
</dbReference>
<dbReference type="GO" id="GO:0005886">
    <property type="term" value="C:plasma membrane"/>
    <property type="evidence" value="ECO:0007669"/>
    <property type="project" value="UniProtKB-SubCell"/>
</dbReference>
<protein>
    <recommendedName>
        <fullName evidence="9">Type II secretion system protein GspF domain-containing protein</fullName>
    </recommendedName>
</protein>
<dbReference type="InterPro" id="IPR042094">
    <property type="entry name" value="T2SS_GspF_sf"/>
</dbReference>
<dbReference type="Pfam" id="PF00482">
    <property type="entry name" value="T2SSF"/>
    <property type="match status" value="1"/>
</dbReference>
<evidence type="ECO:0000256" key="8">
    <source>
        <dbReference type="SAM" id="Phobius"/>
    </source>
</evidence>
<dbReference type="FunFam" id="1.20.81.30:FF:000001">
    <property type="entry name" value="Type II secretion system protein F"/>
    <property type="match status" value="1"/>
</dbReference>
<evidence type="ECO:0000256" key="5">
    <source>
        <dbReference type="ARBA" id="ARBA00022692"/>
    </source>
</evidence>
<keyword evidence="4" id="KW-0997">Cell inner membrane</keyword>
<dbReference type="PRINTS" id="PR00812">
    <property type="entry name" value="BCTERIALGSPF"/>
</dbReference>
<dbReference type="GO" id="GO:0015628">
    <property type="term" value="P:protein secretion by the type II secretion system"/>
    <property type="evidence" value="ECO:0007669"/>
    <property type="project" value="TreeGrafter"/>
</dbReference>
<evidence type="ECO:0000256" key="1">
    <source>
        <dbReference type="ARBA" id="ARBA00004429"/>
    </source>
</evidence>
<keyword evidence="5 8" id="KW-0812">Transmembrane</keyword>
<evidence type="ECO:0000256" key="4">
    <source>
        <dbReference type="ARBA" id="ARBA00022519"/>
    </source>
</evidence>
<dbReference type="EMBL" id="PFEP01000006">
    <property type="protein sequence ID" value="PJE73333.1"/>
    <property type="molecule type" value="Genomic_DNA"/>
</dbReference>
<feature type="non-terminal residue" evidence="10">
    <location>
        <position position="271"/>
    </location>
</feature>
<reference evidence="11" key="1">
    <citation type="submission" date="2017-09" db="EMBL/GenBank/DDBJ databases">
        <title>Depth-based differentiation of microbial function through sediment-hosted aquifers and enrichment of novel symbionts in the deep terrestrial subsurface.</title>
        <authorList>
            <person name="Probst A.J."/>
            <person name="Ladd B."/>
            <person name="Jarett J.K."/>
            <person name="Geller-Mcgrath D.E."/>
            <person name="Sieber C.M.K."/>
            <person name="Emerson J.B."/>
            <person name="Anantharaman K."/>
            <person name="Thomas B.C."/>
            <person name="Malmstrom R."/>
            <person name="Stieglmeier M."/>
            <person name="Klingl A."/>
            <person name="Woyke T."/>
            <person name="Ryan C.M."/>
            <person name="Banfield J.F."/>
        </authorList>
    </citation>
    <scope>NUCLEOTIDE SEQUENCE [LARGE SCALE GENOMIC DNA]</scope>
</reference>
<keyword evidence="3" id="KW-1003">Cell membrane</keyword>
<evidence type="ECO:0000313" key="10">
    <source>
        <dbReference type="EMBL" id="PJE73333.1"/>
    </source>
</evidence>
<gene>
    <name evidence="10" type="ORF">COV00_00420</name>
</gene>
<comment type="subcellular location">
    <subcellularLocation>
        <location evidence="1">Cell inner membrane</location>
        <topology evidence="1">Multi-pass membrane protein</topology>
    </subcellularLocation>
</comment>
<accession>A0A2M8L9N4</accession>
<name>A0A2M8L9N4_9BACT</name>
<organism evidence="10 11">
    <name type="scientific">Candidatus Tagabacteria bacterium CG10_big_fil_rev_8_21_14_0_10_40_13</name>
    <dbReference type="NCBI Taxonomy" id="1975022"/>
    <lineage>
        <taxon>Bacteria</taxon>
        <taxon>Candidatus Tagaibacteriota</taxon>
    </lineage>
</organism>
<comment type="similarity">
    <text evidence="2">Belongs to the GSP F family.</text>
</comment>
<evidence type="ECO:0000256" key="7">
    <source>
        <dbReference type="ARBA" id="ARBA00023136"/>
    </source>
</evidence>
<evidence type="ECO:0000256" key="2">
    <source>
        <dbReference type="ARBA" id="ARBA00005745"/>
    </source>
</evidence>
<dbReference type="InterPro" id="IPR018076">
    <property type="entry name" value="T2SS_GspF_dom"/>
</dbReference>
<proteinExistence type="inferred from homology"/>
<comment type="caution">
    <text evidence="10">The sequence shown here is derived from an EMBL/GenBank/DDBJ whole genome shotgun (WGS) entry which is preliminary data.</text>
</comment>
<feature type="transmembrane region" description="Helical" evidence="8">
    <location>
        <begin position="169"/>
        <end position="192"/>
    </location>
</feature>
<feature type="domain" description="Type II secretion system protein GspF" evidence="9">
    <location>
        <begin position="70"/>
        <end position="193"/>
    </location>
</feature>
<dbReference type="Proteomes" id="UP000230603">
    <property type="component" value="Unassembled WGS sequence"/>
</dbReference>
<keyword evidence="7 8" id="KW-0472">Membrane</keyword>
<sequence length="271" mass="30255">MPLYKYKVTTPEGEVREGSMEAAGLDIAVRSLQKRNLIVVSIKPAEGDKSIFDKSPLSFERVKRRDIVIFSRQIATLFEAKVPILTSFKLLAVETENKALGKVLGLIIEDIEGGARISQALSSHPKVFSHFYVSMVLAGEESGKLEEVFKYLADFLERSYELASKAKHALIYPAFVISAFFGVMILMLVSVIPKLADVIKESGQAVPFYTKIVMVLSDLVRNYGMFVAILLAVAVFAFWRYSRTKAGKEAVARILISIPFLGELYRKIYLS</sequence>
<dbReference type="PANTHER" id="PTHR30012:SF0">
    <property type="entry name" value="TYPE II SECRETION SYSTEM PROTEIN F-RELATED"/>
    <property type="match status" value="1"/>
</dbReference>